<dbReference type="GeneID" id="25906959"/>
<name>A0A0L0FZ14_9EUKA</name>
<dbReference type="Proteomes" id="UP000054560">
    <property type="component" value="Unassembled WGS sequence"/>
</dbReference>
<dbReference type="EMBL" id="KQ242057">
    <property type="protein sequence ID" value="KNC81208.1"/>
    <property type="molecule type" value="Genomic_DNA"/>
</dbReference>
<organism evidence="1 2">
    <name type="scientific">Sphaeroforma arctica JP610</name>
    <dbReference type="NCBI Taxonomy" id="667725"/>
    <lineage>
        <taxon>Eukaryota</taxon>
        <taxon>Ichthyosporea</taxon>
        <taxon>Ichthyophonida</taxon>
        <taxon>Sphaeroforma</taxon>
    </lineage>
</organism>
<keyword evidence="2" id="KW-1185">Reference proteome</keyword>
<dbReference type="RefSeq" id="XP_014155110.1">
    <property type="nucleotide sequence ID" value="XM_014299635.1"/>
</dbReference>
<reference evidence="1 2" key="1">
    <citation type="submission" date="2011-02" db="EMBL/GenBank/DDBJ databases">
        <title>The Genome Sequence of Sphaeroforma arctica JP610.</title>
        <authorList>
            <consortium name="The Broad Institute Genome Sequencing Platform"/>
            <person name="Russ C."/>
            <person name="Cuomo C."/>
            <person name="Young S.K."/>
            <person name="Zeng Q."/>
            <person name="Gargeya S."/>
            <person name="Alvarado L."/>
            <person name="Berlin A."/>
            <person name="Chapman S.B."/>
            <person name="Chen Z."/>
            <person name="Freedman E."/>
            <person name="Gellesch M."/>
            <person name="Goldberg J."/>
            <person name="Griggs A."/>
            <person name="Gujja S."/>
            <person name="Heilman E."/>
            <person name="Heiman D."/>
            <person name="Howarth C."/>
            <person name="Mehta T."/>
            <person name="Neiman D."/>
            <person name="Pearson M."/>
            <person name="Roberts A."/>
            <person name="Saif S."/>
            <person name="Shea T."/>
            <person name="Shenoy N."/>
            <person name="Sisk P."/>
            <person name="Stolte C."/>
            <person name="Sykes S."/>
            <person name="White J."/>
            <person name="Yandava C."/>
            <person name="Burger G."/>
            <person name="Gray M.W."/>
            <person name="Holland P.W.H."/>
            <person name="King N."/>
            <person name="Lang F.B.F."/>
            <person name="Roger A.J."/>
            <person name="Ruiz-Trillo I."/>
            <person name="Haas B."/>
            <person name="Nusbaum C."/>
            <person name="Birren B."/>
        </authorList>
    </citation>
    <scope>NUCLEOTIDE SEQUENCE [LARGE SCALE GENOMIC DNA]</scope>
    <source>
        <strain evidence="1 2">JP610</strain>
    </source>
</reference>
<proteinExistence type="predicted"/>
<protein>
    <submittedName>
        <fullName evidence="1">Uncharacterized protein</fullName>
    </submittedName>
</protein>
<gene>
    <name evidence="1" type="ORF">SARC_06455</name>
</gene>
<evidence type="ECO:0000313" key="1">
    <source>
        <dbReference type="EMBL" id="KNC81208.1"/>
    </source>
</evidence>
<sequence length="69" mass="7984">MSGWFNTELHESESNADNNTIWKFKKLDYHDTSFLHRWFACWEEAKTTKTKGKISAGVNQTVTLLMCGV</sequence>
<dbReference type="AlphaFoldDB" id="A0A0L0FZ14"/>
<evidence type="ECO:0000313" key="2">
    <source>
        <dbReference type="Proteomes" id="UP000054560"/>
    </source>
</evidence>
<accession>A0A0L0FZ14</accession>